<evidence type="ECO:0000313" key="4">
    <source>
        <dbReference type="Proteomes" id="UP000029986"/>
    </source>
</evidence>
<dbReference type="AlphaFoldDB" id="A0A097R0C8"/>
<accession>A0A097R0C8</accession>
<dbReference type="Gene3D" id="3.40.190.120">
    <property type="entry name" value="Osmoprotection protein (prox), domain 2"/>
    <property type="match status" value="1"/>
</dbReference>
<feature type="chain" id="PRO_5001932194" evidence="1">
    <location>
        <begin position="28"/>
        <end position="310"/>
    </location>
</feature>
<dbReference type="OrthoDB" id="9781705at2"/>
<dbReference type="CDD" id="cd13616">
    <property type="entry name" value="PBP2_OsmF"/>
    <property type="match status" value="1"/>
</dbReference>
<evidence type="ECO:0000259" key="2">
    <source>
        <dbReference type="Pfam" id="PF04069"/>
    </source>
</evidence>
<dbReference type="RefSeq" id="WP_025800750.1">
    <property type="nucleotide sequence ID" value="NZ_CP009706.1"/>
</dbReference>
<dbReference type="HOGENOM" id="CLU_038355_1_1_6"/>
<evidence type="ECO:0000313" key="3">
    <source>
        <dbReference type="EMBL" id="AIU72184.1"/>
    </source>
</evidence>
<dbReference type="eggNOG" id="COG1732">
    <property type="taxonomic scope" value="Bacteria"/>
</dbReference>
<name>A0A097R0C8_HAFAL</name>
<dbReference type="FunFam" id="3.40.190.120:FF:000001">
    <property type="entry name" value="Amine ABC transporter substrate-binding protein"/>
    <property type="match status" value="1"/>
</dbReference>
<dbReference type="SUPFAM" id="SSF53850">
    <property type="entry name" value="Periplasmic binding protein-like II"/>
    <property type="match status" value="1"/>
</dbReference>
<protein>
    <submittedName>
        <fullName evidence="3">ABC transporter</fullName>
    </submittedName>
</protein>
<evidence type="ECO:0000256" key="1">
    <source>
        <dbReference type="SAM" id="SignalP"/>
    </source>
</evidence>
<keyword evidence="4" id="KW-1185">Reference proteome</keyword>
<organism evidence="3 4">
    <name type="scientific">Hafnia alvei FB1</name>
    <dbReference type="NCBI Taxonomy" id="1453496"/>
    <lineage>
        <taxon>Bacteria</taxon>
        <taxon>Pseudomonadati</taxon>
        <taxon>Pseudomonadota</taxon>
        <taxon>Gammaproteobacteria</taxon>
        <taxon>Enterobacterales</taxon>
        <taxon>Hafniaceae</taxon>
        <taxon>Hafnia</taxon>
    </lineage>
</organism>
<dbReference type="GO" id="GO:0022857">
    <property type="term" value="F:transmembrane transporter activity"/>
    <property type="evidence" value="ECO:0007669"/>
    <property type="project" value="InterPro"/>
</dbReference>
<dbReference type="GO" id="GO:0043190">
    <property type="term" value="C:ATP-binding cassette (ABC) transporter complex"/>
    <property type="evidence" value="ECO:0007669"/>
    <property type="project" value="InterPro"/>
</dbReference>
<dbReference type="InterPro" id="IPR007210">
    <property type="entry name" value="ABC_Gly_betaine_transp_sub-bd"/>
</dbReference>
<keyword evidence="1" id="KW-0732">Signal</keyword>
<dbReference type="Pfam" id="PF04069">
    <property type="entry name" value="OpuAC"/>
    <property type="match status" value="1"/>
</dbReference>
<dbReference type="KEGG" id="hav:AT03_07115"/>
<feature type="domain" description="ABC-type glycine betaine transport system substrate-binding" evidence="2">
    <location>
        <begin position="30"/>
        <end position="303"/>
    </location>
</feature>
<dbReference type="EMBL" id="CP009706">
    <property type="protein sequence ID" value="AIU72184.1"/>
    <property type="molecule type" value="Genomic_DNA"/>
</dbReference>
<sequence>MAGNIFMGRKILASLALMGATMCTAQAADAVTVGSKIDTEGSLLGNLIVQTLDANGIKTVNKTQLGTTKVLRGAIAAGEIDIYPEYTGNGAFFFADEKDPAWKNAQQGYEKVKQLDLAKNQIVWLTPAPANNTWSIAVRNDVAQQNHLESLEDLGKWLKQGGKFKLAASAEFIERPDALPAFETAYGFKLNQDQLLSLAGGDTAVTIKAAAEQTSGVNGAMAYGTDGPVAALGLKTLSDPKGVQPIYAPTPIVREATLKAHPEIATVLKPVFESLDGPTLQKLNAKIAVDGQDAKKVAAKYLKDKGFVKS</sequence>
<dbReference type="Proteomes" id="UP000029986">
    <property type="component" value="Chromosome"/>
</dbReference>
<proteinExistence type="predicted"/>
<reference evidence="3 4" key="1">
    <citation type="journal article" date="2014" name="Gut Pathog.">
        <title>Gene clusters of Hafnia alvei strain FB1 important in survival and pathogenesis: a draft genome perspective.</title>
        <authorList>
            <person name="Tan J.Y."/>
            <person name="Yin W.F."/>
            <person name="Chan K.G."/>
        </authorList>
    </citation>
    <scope>NUCLEOTIDE SEQUENCE [LARGE SCALE GENOMIC DNA]</scope>
    <source>
        <strain evidence="3 4">FB1</strain>
    </source>
</reference>
<dbReference type="Gene3D" id="3.40.190.10">
    <property type="entry name" value="Periplasmic binding protein-like II"/>
    <property type="match status" value="1"/>
</dbReference>
<gene>
    <name evidence="3" type="ORF">AT03_07115</name>
</gene>
<feature type="signal peptide" evidence="1">
    <location>
        <begin position="1"/>
        <end position="27"/>
    </location>
</feature>
<dbReference type="PATRIC" id="fig|1453496.5.peg.1420"/>